<comment type="caution">
    <text evidence="1">The sequence shown here is derived from an EMBL/GenBank/DDBJ whole genome shotgun (WGS) entry which is preliminary data.</text>
</comment>
<evidence type="ECO:0000313" key="2">
    <source>
        <dbReference type="Proteomes" id="UP000282084"/>
    </source>
</evidence>
<reference evidence="1 2" key="1">
    <citation type="submission" date="2018-10" db="EMBL/GenBank/DDBJ databases">
        <title>Sequencing the genomes of 1000 actinobacteria strains.</title>
        <authorList>
            <person name="Klenk H.-P."/>
        </authorList>
    </citation>
    <scope>NUCLEOTIDE SEQUENCE [LARGE SCALE GENOMIC DNA]</scope>
    <source>
        <strain evidence="1 2">DSM 43800</strain>
    </source>
</reference>
<name>A0A495VLH1_9PSEU</name>
<evidence type="ECO:0000313" key="1">
    <source>
        <dbReference type="EMBL" id="RKT49293.1"/>
    </source>
</evidence>
<sequence length="80" mass="8398">MTGPEHYQRAERFARDAAQATDAAEESVLLRHAQVHATLAAAAATALAGDLSGPNAAEWAAVAAAPAEASYARRRQADRR</sequence>
<dbReference type="EMBL" id="RBXO01000003">
    <property type="protein sequence ID" value="RKT49293.1"/>
    <property type="molecule type" value="Genomic_DNA"/>
</dbReference>
<proteinExistence type="predicted"/>
<organism evidence="1 2">
    <name type="scientific">Saccharothrix australiensis</name>
    <dbReference type="NCBI Taxonomy" id="2072"/>
    <lineage>
        <taxon>Bacteria</taxon>
        <taxon>Bacillati</taxon>
        <taxon>Actinomycetota</taxon>
        <taxon>Actinomycetes</taxon>
        <taxon>Pseudonocardiales</taxon>
        <taxon>Pseudonocardiaceae</taxon>
        <taxon>Saccharothrix</taxon>
    </lineage>
</organism>
<gene>
    <name evidence="1" type="ORF">C8E97_6789</name>
</gene>
<evidence type="ECO:0008006" key="3">
    <source>
        <dbReference type="Google" id="ProtNLM"/>
    </source>
</evidence>
<protein>
    <recommendedName>
        <fullName evidence="3">SAV-6107-like HEPN domain-containing protein</fullName>
    </recommendedName>
</protein>
<accession>A0A495VLH1</accession>
<dbReference type="Proteomes" id="UP000282084">
    <property type="component" value="Unassembled WGS sequence"/>
</dbReference>
<dbReference type="AlphaFoldDB" id="A0A495VLH1"/>
<keyword evidence="2" id="KW-1185">Reference proteome</keyword>
<dbReference type="RefSeq" id="WP_121013026.1">
    <property type="nucleotide sequence ID" value="NZ_RBXO01000003.1"/>
</dbReference>